<dbReference type="EMBL" id="CACVAT010000024">
    <property type="protein sequence ID" value="CAA6801010.1"/>
    <property type="molecule type" value="Genomic_DNA"/>
</dbReference>
<evidence type="ECO:0000313" key="1">
    <source>
        <dbReference type="EMBL" id="CAA6801010.1"/>
    </source>
</evidence>
<protein>
    <submittedName>
        <fullName evidence="1">Uncharacterized protein</fullName>
    </submittedName>
</protein>
<organism evidence="1">
    <name type="scientific">uncultured Thiotrichaceae bacterium</name>
    <dbReference type="NCBI Taxonomy" id="298394"/>
    <lineage>
        <taxon>Bacteria</taxon>
        <taxon>Pseudomonadati</taxon>
        <taxon>Pseudomonadota</taxon>
        <taxon>Gammaproteobacteria</taxon>
        <taxon>Thiotrichales</taxon>
        <taxon>Thiotrichaceae</taxon>
        <taxon>environmental samples</taxon>
    </lineage>
</organism>
<proteinExistence type="predicted"/>
<accession>A0A6S6RVR3</accession>
<gene>
    <name evidence="1" type="ORF">HELGO_WM28355</name>
</gene>
<dbReference type="AlphaFoldDB" id="A0A6S6RVR3"/>
<reference evidence="1" key="1">
    <citation type="submission" date="2020-01" db="EMBL/GenBank/DDBJ databases">
        <authorList>
            <person name="Meier V. D."/>
            <person name="Meier V D."/>
        </authorList>
    </citation>
    <scope>NUCLEOTIDE SEQUENCE</scope>
    <source>
        <strain evidence="1">HLG_WM_MAG_09</strain>
    </source>
</reference>
<sequence>MQEALIKAVVIALLTVMTSQKAYSEEHDMLKSKLYKPTNVMNIEKKSLLSSILNSSNIYEFLLSNPDFAKVQDMSLRLWDRHTNIRKYRTYMKDDFIQTGTLKASGS</sequence>
<name>A0A6S6RVR3_9GAMM</name>